<dbReference type="EMBL" id="JXTC01000217">
    <property type="protein sequence ID" value="PON81427.1"/>
    <property type="molecule type" value="Genomic_DNA"/>
</dbReference>
<dbReference type="InParanoid" id="A0A2P5E7A3"/>
<sequence>MNMNPNPNPNHFSLQRALTSIGAVSYYPSILRFPKS</sequence>
<organism evidence="1 2">
    <name type="scientific">Trema orientale</name>
    <name type="common">Charcoal tree</name>
    <name type="synonym">Celtis orientalis</name>
    <dbReference type="NCBI Taxonomy" id="63057"/>
    <lineage>
        <taxon>Eukaryota</taxon>
        <taxon>Viridiplantae</taxon>
        <taxon>Streptophyta</taxon>
        <taxon>Embryophyta</taxon>
        <taxon>Tracheophyta</taxon>
        <taxon>Spermatophyta</taxon>
        <taxon>Magnoliopsida</taxon>
        <taxon>eudicotyledons</taxon>
        <taxon>Gunneridae</taxon>
        <taxon>Pentapetalae</taxon>
        <taxon>rosids</taxon>
        <taxon>fabids</taxon>
        <taxon>Rosales</taxon>
        <taxon>Cannabaceae</taxon>
        <taxon>Trema</taxon>
    </lineage>
</organism>
<reference evidence="2" key="1">
    <citation type="submission" date="2016-06" db="EMBL/GenBank/DDBJ databases">
        <title>Parallel loss of symbiosis genes in relatives of nitrogen-fixing non-legume Parasponia.</title>
        <authorList>
            <person name="Van Velzen R."/>
            <person name="Holmer R."/>
            <person name="Bu F."/>
            <person name="Rutten L."/>
            <person name="Van Zeijl A."/>
            <person name="Liu W."/>
            <person name="Santuari L."/>
            <person name="Cao Q."/>
            <person name="Sharma T."/>
            <person name="Shen D."/>
            <person name="Roswanjaya Y."/>
            <person name="Wardhani T."/>
            <person name="Kalhor M.S."/>
            <person name="Jansen J."/>
            <person name="Van den Hoogen J."/>
            <person name="Gungor B."/>
            <person name="Hartog M."/>
            <person name="Hontelez J."/>
            <person name="Verver J."/>
            <person name="Yang W.-C."/>
            <person name="Schijlen E."/>
            <person name="Repin R."/>
            <person name="Schilthuizen M."/>
            <person name="Schranz E."/>
            <person name="Heidstra R."/>
            <person name="Miyata K."/>
            <person name="Fedorova E."/>
            <person name="Kohlen W."/>
            <person name="Bisseling T."/>
            <person name="Smit S."/>
            <person name="Geurts R."/>
        </authorList>
    </citation>
    <scope>NUCLEOTIDE SEQUENCE [LARGE SCALE GENOMIC DNA]</scope>
    <source>
        <strain evidence="2">cv. RG33-2</strain>
    </source>
</reference>
<protein>
    <submittedName>
        <fullName evidence="1">Uncharacterized protein</fullName>
    </submittedName>
</protein>
<accession>A0A2P5E7A3</accession>
<name>A0A2P5E7A3_TREOI</name>
<gene>
    <name evidence="1" type="ORF">TorRG33x02_227780</name>
</gene>
<proteinExistence type="predicted"/>
<dbReference type="Proteomes" id="UP000237000">
    <property type="component" value="Unassembled WGS sequence"/>
</dbReference>
<keyword evidence="2" id="KW-1185">Reference proteome</keyword>
<evidence type="ECO:0000313" key="1">
    <source>
        <dbReference type="EMBL" id="PON81427.1"/>
    </source>
</evidence>
<dbReference type="AlphaFoldDB" id="A0A2P5E7A3"/>
<comment type="caution">
    <text evidence="1">The sequence shown here is derived from an EMBL/GenBank/DDBJ whole genome shotgun (WGS) entry which is preliminary data.</text>
</comment>
<evidence type="ECO:0000313" key="2">
    <source>
        <dbReference type="Proteomes" id="UP000237000"/>
    </source>
</evidence>